<evidence type="ECO:0000313" key="1">
    <source>
        <dbReference type="EMBL" id="KAI8009705.1"/>
    </source>
</evidence>
<dbReference type="EMBL" id="CM045762">
    <property type="protein sequence ID" value="KAI8009705.1"/>
    <property type="molecule type" value="Genomic_DNA"/>
</dbReference>
<organism evidence="1 2">
    <name type="scientific">Camellia lanceoleosa</name>
    <dbReference type="NCBI Taxonomy" id="1840588"/>
    <lineage>
        <taxon>Eukaryota</taxon>
        <taxon>Viridiplantae</taxon>
        <taxon>Streptophyta</taxon>
        <taxon>Embryophyta</taxon>
        <taxon>Tracheophyta</taxon>
        <taxon>Spermatophyta</taxon>
        <taxon>Magnoliopsida</taxon>
        <taxon>eudicotyledons</taxon>
        <taxon>Gunneridae</taxon>
        <taxon>Pentapetalae</taxon>
        <taxon>asterids</taxon>
        <taxon>Ericales</taxon>
        <taxon>Theaceae</taxon>
        <taxon>Camellia</taxon>
    </lineage>
</organism>
<accession>A0ACC0HB86</accession>
<protein>
    <submittedName>
        <fullName evidence="1">Protein MOR1</fullName>
    </submittedName>
</protein>
<reference evidence="1 2" key="1">
    <citation type="journal article" date="2022" name="Plant J.">
        <title>Chromosome-level genome of Camellia lanceoleosa provides a valuable resource for understanding genome evolution and self-incompatibility.</title>
        <authorList>
            <person name="Gong W."/>
            <person name="Xiao S."/>
            <person name="Wang L."/>
            <person name="Liao Z."/>
            <person name="Chang Y."/>
            <person name="Mo W."/>
            <person name="Hu G."/>
            <person name="Li W."/>
            <person name="Zhao G."/>
            <person name="Zhu H."/>
            <person name="Hu X."/>
            <person name="Ji K."/>
            <person name="Xiang X."/>
            <person name="Song Q."/>
            <person name="Yuan D."/>
            <person name="Jin S."/>
            <person name="Zhang L."/>
        </authorList>
    </citation>
    <scope>NUCLEOTIDE SEQUENCE [LARGE SCALE GENOMIC DNA]</scope>
    <source>
        <strain evidence="1">SQ_2022a</strain>
    </source>
</reference>
<comment type="caution">
    <text evidence="1">The sequence shown here is derived from an EMBL/GenBank/DDBJ whole genome shotgun (WGS) entry which is preliminary data.</text>
</comment>
<name>A0ACC0HB86_9ERIC</name>
<proteinExistence type="predicted"/>
<gene>
    <name evidence="1" type="ORF">LOK49_LG06G02185</name>
</gene>
<evidence type="ECO:0000313" key="2">
    <source>
        <dbReference type="Proteomes" id="UP001060215"/>
    </source>
</evidence>
<keyword evidence="2" id="KW-1185">Reference proteome</keyword>
<sequence length="238" mass="26402">MNIVNTIEKTISLEEDGKVVLTPHNGQEASPEVLPINFSGLAKRTLSSLKLPRAVVANGLSSSVSVDECPSIDNSERTDGGAFDGSASHIQNNGRRRQKIFRESHSDSFGTNERRTHNLTPHDHPSNVASNDVEKVTEQIPVTKDPLETSILVKQKTLYWKKNDEAEAATNVGTFELINFKEVPYITITLMDVKLGTEGRKDLFDWLSRQLSGLSNFPDAVNLNYVLFQFVMLDGCDL</sequence>
<dbReference type="Proteomes" id="UP001060215">
    <property type="component" value="Chromosome 5"/>
</dbReference>